<protein>
    <recommendedName>
        <fullName evidence="5">5-formyltetrahydrofolate cyclo-ligase</fullName>
        <ecNumber evidence="5">6.3.3.2</ecNumber>
    </recommendedName>
</protein>
<comment type="caution">
    <text evidence="6">The sequence shown here is derived from an EMBL/GenBank/DDBJ whole genome shotgun (WGS) entry which is preliminary data.</text>
</comment>
<feature type="binding site" evidence="4">
    <location>
        <begin position="20"/>
        <end position="24"/>
    </location>
    <ligand>
        <name>ATP</name>
        <dbReference type="ChEBI" id="CHEBI:30616"/>
    </ligand>
</feature>
<dbReference type="GO" id="GO:0046872">
    <property type="term" value="F:metal ion binding"/>
    <property type="evidence" value="ECO:0007669"/>
    <property type="project" value="UniProtKB-KW"/>
</dbReference>
<evidence type="ECO:0000256" key="2">
    <source>
        <dbReference type="ARBA" id="ARBA00022741"/>
    </source>
</evidence>
<keyword evidence="6" id="KW-0436">Ligase</keyword>
<evidence type="ECO:0000313" key="6">
    <source>
        <dbReference type="EMBL" id="EXI67994.1"/>
    </source>
</evidence>
<keyword evidence="7" id="KW-1185">Reference proteome</keyword>
<gene>
    <name evidence="6" type="ORF">AW08_01599</name>
</gene>
<evidence type="ECO:0000313" key="7">
    <source>
        <dbReference type="Proteomes" id="UP000020218"/>
    </source>
</evidence>
<dbReference type="GO" id="GO:0035999">
    <property type="term" value="P:tetrahydrofolate interconversion"/>
    <property type="evidence" value="ECO:0007669"/>
    <property type="project" value="TreeGrafter"/>
</dbReference>
<evidence type="ECO:0000256" key="3">
    <source>
        <dbReference type="ARBA" id="ARBA00022840"/>
    </source>
</evidence>
<evidence type="ECO:0000256" key="1">
    <source>
        <dbReference type="ARBA" id="ARBA00010638"/>
    </source>
</evidence>
<dbReference type="InterPro" id="IPR002698">
    <property type="entry name" value="FTHF_cligase"/>
</dbReference>
<dbReference type="PANTHER" id="PTHR23407">
    <property type="entry name" value="ATPASE INHIBITOR/5-FORMYLTETRAHYDROFOLATE CYCLO-LIGASE"/>
    <property type="match status" value="1"/>
</dbReference>
<accession>A0A011PNY6</accession>
<dbReference type="Pfam" id="PF01812">
    <property type="entry name" value="5-FTHF_cyc-lig"/>
    <property type="match status" value="1"/>
</dbReference>
<sequence length="216" mass="23513">MPSGFMPGGAADELVAAEDRRALRRSLLAKRRSLPADEWARHSQRIRALLQESLPRLATLRVGFCWPRDNEADLRPLIAHWHRQGEPGFMALLPLVLAADSSLAFRAWSPTVAMTTDRYGIPVPASGEPVLPEALLIPLVGFDAAGSRLGYGGGYFDRTLASLRPRPLAIGVGFELSRLDSLQREPHDQPMDLIVTEGGLHRCTATPAGPPAATKR</sequence>
<dbReference type="PANTHER" id="PTHR23407:SF1">
    <property type="entry name" value="5-FORMYLTETRAHYDROFOLATE CYCLO-LIGASE"/>
    <property type="match status" value="1"/>
</dbReference>
<dbReference type="PIRSF" id="PIRSF006806">
    <property type="entry name" value="FTHF_cligase"/>
    <property type="match status" value="1"/>
</dbReference>
<comment type="cofactor">
    <cofactor evidence="5">
        <name>Mg(2+)</name>
        <dbReference type="ChEBI" id="CHEBI:18420"/>
    </cofactor>
</comment>
<dbReference type="SUPFAM" id="SSF100950">
    <property type="entry name" value="NagB/RpiA/CoA transferase-like"/>
    <property type="match status" value="1"/>
</dbReference>
<keyword evidence="3 4" id="KW-0067">ATP-binding</keyword>
<dbReference type="Gene3D" id="3.40.50.10420">
    <property type="entry name" value="NagB/RpiA/CoA transferase-like"/>
    <property type="match status" value="1"/>
</dbReference>
<organism evidence="6 7">
    <name type="scientific">Candidatus Accumulibacter adjunctus</name>
    <dbReference type="NCBI Taxonomy" id="1454001"/>
    <lineage>
        <taxon>Bacteria</taxon>
        <taxon>Pseudomonadati</taxon>
        <taxon>Pseudomonadota</taxon>
        <taxon>Betaproteobacteria</taxon>
        <taxon>Candidatus Accumulibacter</taxon>
    </lineage>
</organism>
<dbReference type="EC" id="6.3.3.2" evidence="5"/>
<evidence type="ECO:0000256" key="4">
    <source>
        <dbReference type="PIRSR" id="PIRSR006806-1"/>
    </source>
</evidence>
<dbReference type="InterPro" id="IPR037171">
    <property type="entry name" value="NagB/RpiA_transferase-like"/>
</dbReference>
<dbReference type="GO" id="GO:0009396">
    <property type="term" value="P:folic acid-containing compound biosynthetic process"/>
    <property type="evidence" value="ECO:0007669"/>
    <property type="project" value="TreeGrafter"/>
</dbReference>
<dbReference type="Proteomes" id="UP000020218">
    <property type="component" value="Unassembled WGS sequence"/>
</dbReference>
<evidence type="ECO:0000256" key="5">
    <source>
        <dbReference type="RuleBase" id="RU361279"/>
    </source>
</evidence>
<dbReference type="PATRIC" id="fig|1454001.3.peg.1518"/>
<dbReference type="AlphaFoldDB" id="A0A011PNY6"/>
<dbReference type="InterPro" id="IPR024185">
    <property type="entry name" value="FTHF_cligase-like_sf"/>
</dbReference>
<dbReference type="NCBIfam" id="TIGR02727">
    <property type="entry name" value="MTHFS_bact"/>
    <property type="match status" value="1"/>
</dbReference>
<dbReference type="EMBL" id="JFAX01000007">
    <property type="protein sequence ID" value="EXI67994.1"/>
    <property type="molecule type" value="Genomic_DNA"/>
</dbReference>
<feature type="binding site" evidence="4">
    <location>
        <position position="71"/>
    </location>
    <ligand>
        <name>substrate</name>
    </ligand>
</feature>
<reference evidence="6" key="1">
    <citation type="submission" date="2014-02" db="EMBL/GenBank/DDBJ databases">
        <title>Expanding our view of genomic diversity in Candidatus Accumulibacter clades.</title>
        <authorList>
            <person name="Skennerton C.T."/>
            <person name="Barr J.J."/>
            <person name="Slater F.R."/>
            <person name="Bond P.L."/>
            <person name="Tyson G.W."/>
        </authorList>
    </citation>
    <scope>NUCLEOTIDE SEQUENCE [LARGE SCALE GENOMIC DNA]</scope>
</reference>
<comment type="catalytic activity">
    <reaction evidence="5">
        <text>(6S)-5-formyl-5,6,7,8-tetrahydrofolate + ATP = (6R)-5,10-methenyltetrahydrofolate + ADP + phosphate</text>
        <dbReference type="Rhea" id="RHEA:10488"/>
        <dbReference type="ChEBI" id="CHEBI:30616"/>
        <dbReference type="ChEBI" id="CHEBI:43474"/>
        <dbReference type="ChEBI" id="CHEBI:57455"/>
        <dbReference type="ChEBI" id="CHEBI:57457"/>
        <dbReference type="ChEBI" id="CHEBI:456216"/>
        <dbReference type="EC" id="6.3.3.2"/>
    </reaction>
</comment>
<keyword evidence="5" id="KW-0479">Metal-binding</keyword>
<proteinExistence type="inferred from homology"/>
<dbReference type="STRING" id="1454001.AW08_01599"/>
<comment type="similarity">
    <text evidence="1 5">Belongs to the 5-formyltetrahydrofolate cyclo-ligase family.</text>
</comment>
<name>A0A011PNY6_9PROT</name>
<dbReference type="GO" id="GO:0030272">
    <property type="term" value="F:5-formyltetrahydrofolate cyclo-ligase activity"/>
    <property type="evidence" value="ECO:0007669"/>
    <property type="project" value="UniProtKB-EC"/>
</dbReference>
<dbReference type="GO" id="GO:0005524">
    <property type="term" value="F:ATP binding"/>
    <property type="evidence" value="ECO:0007669"/>
    <property type="project" value="UniProtKB-KW"/>
</dbReference>
<keyword evidence="2 4" id="KW-0547">Nucleotide-binding</keyword>
<keyword evidence="5" id="KW-0460">Magnesium</keyword>